<dbReference type="RefSeq" id="WP_179493117.1">
    <property type="nucleotide sequence ID" value="NZ_JACCCW010000002.1"/>
</dbReference>
<reference evidence="2 3" key="1">
    <citation type="submission" date="2020-07" db="EMBL/GenBank/DDBJ databases">
        <title>Genomic Encyclopedia of Type Strains, Phase IV (KMG-V): Genome sequencing to study the core and pangenomes of soil and plant-associated prokaryotes.</title>
        <authorList>
            <person name="Whitman W."/>
        </authorList>
    </citation>
    <scope>NUCLEOTIDE SEQUENCE [LARGE SCALE GENOMIC DNA]</scope>
    <source>
        <strain evidence="2 3">X4EP2</strain>
    </source>
</reference>
<gene>
    <name evidence="2" type="ORF">HDF17_003604</name>
</gene>
<dbReference type="AlphaFoldDB" id="A0A7Y9PK98"/>
<protein>
    <submittedName>
        <fullName evidence="2">Putative damage-inducible protein DinB</fullName>
    </submittedName>
</protein>
<dbReference type="Gene3D" id="1.20.120.450">
    <property type="entry name" value="dinb family like domain"/>
    <property type="match status" value="1"/>
</dbReference>
<sequence length="189" mass="21492">MSEPPNLQYPIGKCEHPETLTTEERSIAIDILAALPQQLATAIDGLNDAQLNTPYRPDGWTIRQLVHHIADSDLTAYSWMRLSLTEDWPTVFDYNPASLAELPDSALSPFISLQLLECLHQRWVTTLRAIPESDWATRGYIHPESGRCTLEQTLAMYAWHSRHHLAHILNYRNTTKPAPPQANLARLVY</sequence>
<feature type="domain" description="DinB-like" evidence="1">
    <location>
        <begin position="33"/>
        <end position="168"/>
    </location>
</feature>
<dbReference type="Proteomes" id="UP000589520">
    <property type="component" value="Unassembled WGS sequence"/>
</dbReference>
<keyword evidence="3" id="KW-1185">Reference proteome</keyword>
<dbReference type="InterPro" id="IPR034660">
    <property type="entry name" value="DinB/YfiT-like"/>
</dbReference>
<accession>A0A7Y9PK98</accession>
<dbReference type="Pfam" id="PF12867">
    <property type="entry name" value="DinB_2"/>
    <property type="match status" value="1"/>
</dbReference>
<organism evidence="2 3">
    <name type="scientific">Granulicella arctica</name>
    <dbReference type="NCBI Taxonomy" id="940613"/>
    <lineage>
        <taxon>Bacteria</taxon>
        <taxon>Pseudomonadati</taxon>
        <taxon>Acidobacteriota</taxon>
        <taxon>Terriglobia</taxon>
        <taxon>Terriglobales</taxon>
        <taxon>Acidobacteriaceae</taxon>
        <taxon>Granulicella</taxon>
    </lineage>
</organism>
<evidence type="ECO:0000313" key="2">
    <source>
        <dbReference type="EMBL" id="NYF81284.1"/>
    </source>
</evidence>
<dbReference type="InterPro" id="IPR024775">
    <property type="entry name" value="DinB-like"/>
</dbReference>
<evidence type="ECO:0000313" key="3">
    <source>
        <dbReference type="Proteomes" id="UP000589520"/>
    </source>
</evidence>
<name>A0A7Y9PK98_9BACT</name>
<dbReference type="NCBIfam" id="NF009807">
    <property type="entry name" value="PRK13291.1"/>
    <property type="match status" value="1"/>
</dbReference>
<dbReference type="SUPFAM" id="SSF109854">
    <property type="entry name" value="DinB/YfiT-like putative metalloenzymes"/>
    <property type="match status" value="1"/>
</dbReference>
<proteinExistence type="predicted"/>
<comment type="caution">
    <text evidence="2">The sequence shown here is derived from an EMBL/GenBank/DDBJ whole genome shotgun (WGS) entry which is preliminary data.</text>
</comment>
<evidence type="ECO:0000259" key="1">
    <source>
        <dbReference type="Pfam" id="PF12867"/>
    </source>
</evidence>
<dbReference type="EMBL" id="JACCCW010000002">
    <property type="protein sequence ID" value="NYF81284.1"/>
    <property type="molecule type" value="Genomic_DNA"/>
</dbReference>